<dbReference type="InterPro" id="IPR014777">
    <property type="entry name" value="4pyrrole_Mease_sub1"/>
</dbReference>
<dbReference type="SUPFAM" id="SSF53790">
    <property type="entry name" value="Tetrapyrrole methylase"/>
    <property type="match status" value="1"/>
</dbReference>
<proteinExistence type="predicted"/>
<sequence>MREVFVIGIGAGDPDHLTVQAIKAMNLVDVFFVLDKGAAKDELVQLRRQICAEHIVGDDYRFVEAPDPARDRTPDDYRGAVLDWHELRASLYGQMIRDELGEDGCGAFLVWGDPSLYDSTLRILDMVATSGAVAFECTVVPGITSVQALAAGHAMVLNRIGEPIHITTGRRLRAGLPDGVENAVVMLDAECSFESVAEGDAGDAWDIYWGAYLGTADETLIAGPVREVQGEIERVRGEMRERKGWIMDTYLLRRER</sequence>
<dbReference type="GO" id="GO:0032259">
    <property type="term" value="P:methylation"/>
    <property type="evidence" value="ECO:0007669"/>
    <property type="project" value="UniProtKB-KW"/>
</dbReference>
<evidence type="ECO:0000256" key="5">
    <source>
        <dbReference type="ARBA" id="ARBA00022691"/>
    </source>
</evidence>
<dbReference type="Gene3D" id="3.30.950.10">
    <property type="entry name" value="Methyltransferase, Cobalt-precorrin-4 Transmethylase, Domain 2"/>
    <property type="match status" value="1"/>
</dbReference>
<dbReference type="InterPro" id="IPR035996">
    <property type="entry name" value="4pyrrol_Methylase_sf"/>
</dbReference>
<evidence type="ECO:0000313" key="7">
    <source>
        <dbReference type="EMBL" id="MDG3014829.1"/>
    </source>
</evidence>
<name>A0A9X4LYY9_9ACTN</name>
<dbReference type="AlphaFoldDB" id="A0A9X4LYY9"/>
<protein>
    <submittedName>
        <fullName evidence="7">Precorrin-6A synthase (Deacetylating)</fullName>
        <ecNumber evidence="7">2.1.1.152</ecNumber>
    </submittedName>
</protein>
<keyword evidence="2" id="KW-0169">Cobalamin biosynthesis</keyword>
<dbReference type="EMBL" id="JANRHA010000005">
    <property type="protein sequence ID" value="MDG3014829.1"/>
    <property type="molecule type" value="Genomic_DNA"/>
</dbReference>
<dbReference type="PANTHER" id="PTHR43467">
    <property type="entry name" value="COBALT-PRECORRIN-2 C(20)-METHYLTRANSFERASE"/>
    <property type="match status" value="1"/>
</dbReference>
<evidence type="ECO:0000256" key="1">
    <source>
        <dbReference type="ARBA" id="ARBA00004953"/>
    </source>
</evidence>
<keyword evidence="3 7" id="KW-0489">Methyltransferase</keyword>
<evidence type="ECO:0000256" key="2">
    <source>
        <dbReference type="ARBA" id="ARBA00022573"/>
    </source>
</evidence>
<dbReference type="RefSeq" id="WP_332519792.1">
    <property type="nucleotide sequence ID" value="NZ_JANRHA010000005.1"/>
</dbReference>
<dbReference type="CDD" id="cd11643">
    <property type="entry name" value="Precorrin-6A-synthase"/>
    <property type="match status" value="1"/>
</dbReference>
<accession>A0A9X4LYY9</accession>
<dbReference type="NCBIfam" id="TIGR02434">
    <property type="entry name" value="CobF"/>
    <property type="match status" value="1"/>
</dbReference>
<reference evidence="7" key="1">
    <citation type="submission" date="2022-08" db="EMBL/GenBank/DDBJ databases">
        <title>Genome analysis of Corynebacteriales strain.</title>
        <authorList>
            <person name="Lee S.D."/>
        </authorList>
    </citation>
    <scope>NUCLEOTIDE SEQUENCE</scope>
    <source>
        <strain evidence="7">D3-21</strain>
    </source>
</reference>
<keyword evidence="5" id="KW-0949">S-adenosyl-L-methionine</keyword>
<dbReference type="PIRSF" id="PIRSF036525">
    <property type="entry name" value="CobF"/>
    <property type="match status" value="1"/>
</dbReference>
<dbReference type="GO" id="GO:0009236">
    <property type="term" value="P:cobalamin biosynthetic process"/>
    <property type="evidence" value="ECO:0007669"/>
    <property type="project" value="UniProtKB-KW"/>
</dbReference>
<feature type="domain" description="Tetrapyrrole methylase" evidence="6">
    <location>
        <begin position="4"/>
        <end position="228"/>
    </location>
</feature>
<keyword evidence="4 7" id="KW-0808">Transferase</keyword>
<dbReference type="PANTHER" id="PTHR43467:SF1">
    <property type="entry name" value="PRECORRIN-6A SYNTHASE [DEACETYLATING]"/>
    <property type="match status" value="1"/>
</dbReference>
<dbReference type="InterPro" id="IPR000878">
    <property type="entry name" value="4pyrrol_Mease"/>
</dbReference>
<gene>
    <name evidence="7" type="primary">cobF</name>
    <name evidence="7" type="ORF">NVS88_09695</name>
</gene>
<evidence type="ECO:0000313" key="8">
    <source>
        <dbReference type="Proteomes" id="UP001152755"/>
    </source>
</evidence>
<organism evidence="7 8">
    <name type="scientific">Speluncibacter jeojiensis</name>
    <dbReference type="NCBI Taxonomy" id="2710754"/>
    <lineage>
        <taxon>Bacteria</taxon>
        <taxon>Bacillati</taxon>
        <taxon>Actinomycetota</taxon>
        <taxon>Actinomycetes</taxon>
        <taxon>Mycobacteriales</taxon>
        <taxon>Speluncibacteraceae</taxon>
        <taxon>Speluncibacter</taxon>
    </lineage>
</organism>
<evidence type="ECO:0000259" key="6">
    <source>
        <dbReference type="Pfam" id="PF00590"/>
    </source>
</evidence>
<keyword evidence="8" id="KW-1185">Reference proteome</keyword>
<comment type="pathway">
    <text evidence="1">Cofactor biosynthesis; adenosylcobalamin biosynthesis.</text>
</comment>
<dbReference type="EC" id="2.1.1.152" evidence="7"/>
<dbReference type="InterPro" id="IPR014776">
    <property type="entry name" value="4pyrrole_Mease_sub2"/>
</dbReference>
<evidence type="ECO:0000256" key="4">
    <source>
        <dbReference type="ARBA" id="ARBA00022679"/>
    </source>
</evidence>
<comment type="caution">
    <text evidence="7">The sequence shown here is derived from an EMBL/GenBank/DDBJ whole genome shotgun (WGS) entry which is preliminary data.</text>
</comment>
<dbReference type="InterPro" id="IPR012797">
    <property type="entry name" value="CobF"/>
</dbReference>
<dbReference type="Gene3D" id="3.40.1010.10">
    <property type="entry name" value="Cobalt-precorrin-4 Transmethylase, Domain 1"/>
    <property type="match status" value="1"/>
</dbReference>
<dbReference type="GO" id="GO:0043819">
    <property type="term" value="F:precorrin-6A synthase (deacetylating) activity"/>
    <property type="evidence" value="ECO:0007669"/>
    <property type="project" value="UniProtKB-EC"/>
</dbReference>
<dbReference type="Pfam" id="PF00590">
    <property type="entry name" value="TP_methylase"/>
    <property type="match status" value="1"/>
</dbReference>
<evidence type="ECO:0000256" key="3">
    <source>
        <dbReference type="ARBA" id="ARBA00022603"/>
    </source>
</evidence>
<dbReference type="Proteomes" id="UP001152755">
    <property type="component" value="Unassembled WGS sequence"/>
</dbReference>